<comment type="caution">
    <text evidence="1">The sequence shown here is derived from an EMBL/GenBank/DDBJ whole genome shotgun (WGS) entry which is preliminary data.</text>
</comment>
<organism evidence="1 2">
    <name type="scientific">Cronartium quercuum f. sp. fusiforme G11</name>
    <dbReference type="NCBI Taxonomy" id="708437"/>
    <lineage>
        <taxon>Eukaryota</taxon>
        <taxon>Fungi</taxon>
        <taxon>Dikarya</taxon>
        <taxon>Basidiomycota</taxon>
        <taxon>Pucciniomycotina</taxon>
        <taxon>Pucciniomycetes</taxon>
        <taxon>Pucciniales</taxon>
        <taxon>Coleosporiaceae</taxon>
        <taxon>Cronartium</taxon>
    </lineage>
</organism>
<evidence type="ECO:0000313" key="1">
    <source>
        <dbReference type="EMBL" id="KAG0138883.1"/>
    </source>
</evidence>
<reference evidence="1" key="1">
    <citation type="submission" date="2013-11" db="EMBL/GenBank/DDBJ databases">
        <title>Genome sequence of the fusiform rust pathogen reveals effectors for host alternation and coevolution with pine.</title>
        <authorList>
            <consortium name="DOE Joint Genome Institute"/>
            <person name="Smith K."/>
            <person name="Pendleton A."/>
            <person name="Kubisiak T."/>
            <person name="Anderson C."/>
            <person name="Salamov A."/>
            <person name="Aerts A."/>
            <person name="Riley R."/>
            <person name="Clum A."/>
            <person name="Lindquist E."/>
            <person name="Ence D."/>
            <person name="Campbell M."/>
            <person name="Kronenberg Z."/>
            <person name="Feau N."/>
            <person name="Dhillon B."/>
            <person name="Hamelin R."/>
            <person name="Burleigh J."/>
            <person name="Smith J."/>
            <person name="Yandell M."/>
            <person name="Nelson C."/>
            <person name="Grigoriev I."/>
            <person name="Davis J."/>
        </authorList>
    </citation>
    <scope>NUCLEOTIDE SEQUENCE</scope>
    <source>
        <strain evidence="1">G11</strain>
    </source>
</reference>
<dbReference type="Proteomes" id="UP000886653">
    <property type="component" value="Unassembled WGS sequence"/>
</dbReference>
<sequence>MLLGPASRVFGTQLVWPQQLFCRKALRAGLKRGGNKAGLALHKSMPLSLSSIQFHS</sequence>
<protein>
    <submittedName>
        <fullName evidence="1">Uncharacterized protein</fullName>
    </submittedName>
</protein>
<keyword evidence="2" id="KW-1185">Reference proteome</keyword>
<dbReference type="AlphaFoldDB" id="A0A9P6N570"/>
<gene>
    <name evidence="1" type="ORF">CROQUDRAFT_102710</name>
</gene>
<name>A0A9P6N570_9BASI</name>
<dbReference type="EMBL" id="MU168304">
    <property type="protein sequence ID" value="KAG0138883.1"/>
    <property type="molecule type" value="Genomic_DNA"/>
</dbReference>
<accession>A0A9P6N570</accession>
<proteinExistence type="predicted"/>
<evidence type="ECO:0000313" key="2">
    <source>
        <dbReference type="Proteomes" id="UP000886653"/>
    </source>
</evidence>